<dbReference type="Proteomes" id="UP000247755">
    <property type="component" value="Unassembled WGS sequence"/>
</dbReference>
<sequence>MIQTSSIDAALTLASESSARLTPVYVVDFLVPAHDMYGYDPSILADAFREEGLRVTDAAAAARGVTGTPKIANVEPGGEDVAQRIPIVAEEAGADLTWYHTGFQCRSCMAGSAVRFLTRMACRP</sequence>
<proteinExistence type="predicted"/>
<gene>
    <name evidence="1" type="ORF">NA66_1009151</name>
</gene>
<accession>A0A318IK84</accession>
<protein>
    <recommendedName>
        <fullName evidence="3">UspA domain-containing protein</fullName>
    </recommendedName>
</protein>
<dbReference type="Gene3D" id="3.40.50.620">
    <property type="entry name" value="HUPs"/>
    <property type="match status" value="1"/>
</dbReference>
<dbReference type="RefSeq" id="WP_371287107.1">
    <property type="nucleotide sequence ID" value="NZ_QJJY01000009.1"/>
</dbReference>
<dbReference type="InterPro" id="IPR014729">
    <property type="entry name" value="Rossmann-like_a/b/a_fold"/>
</dbReference>
<dbReference type="SUPFAM" id="SSF52402">
    <property type="entry name" value="Adenine nucleotide alpha hydrolases-like"/>
    <property type="match status" value="1"/>
</dbReference>
<name>A0A318IK84_BURPY</name>
<dbReference type="EMBL" id="QJJY01000009">
    <property type="protein sequence ID" value="PXX33888.1"/>
    <property type="molecule type" value="Genomic_DNA"/>
</dbReference>
<organism evidence="1 2">
    <name type="scientific">Burkholderia pyrrocinia</name>
    <name type="common">Pseudomonas pyrrocinia</name>
    <dbReference type="NCBI Taxonomy" id="60550"/>
    <lineage>
        <taxon>Bacteria</taxon>
        <taxon>Pseudomonadati</taxon>
        <taxon>Pseudomonadota</taxon>
        <taxon>Betaproteobacteria</taxon>
        <taxon>Burkholderiales</taxon>
        <taxon>Burkholderiaceae</taxon>
        <taxon>Burkholderia</taxon>
        <taxon>Burkholderia cepacia complex</taxon>
    </lineage>
</organism>
<reference evidence="1 2" key="1">
    <citation type="submission" date="2018-05" db="EMBL/GenBank/DDBJ databases">
        <title>Comparative genomics of bacterial root endophytes of switchgrass collected from native prairies over two seasons.</title>
        <authorList>
            <person name="Tang Y."/>
        </authorList>
    </citation>
    <scope>NUCLEOTIDE SEQUENCE [LARGE SCALE GENOMIC DNA]</scope>
    <source>
        <strain evidence="1 2">NFIX32</strain>
    </source>
</reference>
<evidence type="ECO:0008006" key="3">
    <source>
        <dbReference type="Google" id="ProtNLM"/>
    </source>
</evidence>
<evidence type="ECO:0000313" key="2">
    <source>
        <dbReference type="Proteomes" id="UP000247755"/>
    </source>
</evidence>
<evidence type="ECO:0000313" key="1">
    <source>
        <dbReference type="EMBL" id="PXX33888.1"/>
    </source>
</evidence>
<dbReference type="AlphaFoldDB" id="A0A318IK84"/>
<comment type="caution">
    <text evidence="1">The sequence shown here is derived from an EMBL/GenBank/DDBJ whole genome shotgun (WGS) entry which is preliminary data.</text>
</comment>